<evidence type="ECO:0000313" key="1">
    <source>
        <dbReference type="EMBL" id="MBA0707694.1"/>
    </source>
</evidence>
<feature type="non-terminal residue" evidence="1">
    <location>
        <position position="30"/>
    </location>
</feature>
<comment type="caution">
    <text evidence="1">The sequence shown here is derived from an EMBL/GenBank/DDBJ whole genome shotgun (WGS) entry which is preliminary data.</text>
</comment>
<dbReference type="Proteomes" id="UP000593574">
    <property type="component" value="Unassembled WGS sequence"/>
</dbReference>
<organism evidence="1 2">
    <name type="scientific">Gossypium laxum</name>
    <dbReference type="NCBI Taxonomy" id="34288"/>
    <lineage>
        <taxon>Eukaryota</taxon>
        <taxon>Viridiplantae</taxon>
        <taxon>Streptophyta</taxon>
        <taxon>Embryophyta</taxon>
        <taxon>Tracheophyta</taxon>
        <taxon>Spermatophyta</taxon>
        <taxon>Magnoliopsida</taxon>
        <taxon>eudicotyledons</taxon>
        <taxon>Gunneridae</taxon>
        <taxon>Pentapetalae</taxon>
        <taxon>rosids</taxon>
        <taxon>malvids</taxon>
        <taxon>Malvales</taxon>
        <taxon>Malvaceae</taxon>
        <taxon>Malvoideae</taxon>
        <taxon>Gossypium</taxon>
    </lineage>
</organism>
<keyword evidence="2" id="KW-1185">Reference proteome</keyword>
<name>A0A7J8Z8M7_9ROSI</name>
<sequence length="30" mass="3627">MFSFHPFTRGIRSEVLSFLFIFLKVLFSFL</sequence>
<reference evidence="1 2" key="1">
    <citation type="journal article" date="2019" name="Genome Biol. Evol.">
        <title>Insights into the evolution of the New World diploid cottons (Gossypium, subgenus Houzingenia) based on genome sequencing.</title>
        <authorList>
            <person name="Grover C.E."/>
            <person name="Arick M.A. 2nd"/>
            <person name="Thrash A."/>
            <person name="Conover J.L."/>
            <person name="Sanders W.S."/>
            <person name="Peterson D.G."/>
            <person name="Frelichowski J.E."/>
            <person name="Scheffler J.A."/>
            <person name="Scheffler B.E."/>
            <person name="Wendel J.F."/>
        </authorList>
    </citation>
    <scope>NUCLEOTIDE SEQUENCE [LARGE SCALE GENOMIC DNA]</scope>
    <source>
        <strain evidence="1">4</strain>
        <tissue evidence="1">Leaf</tissue>
    </source>
</reference>
<accession>A0A7J8Z8M7</accession>
<dbReference type="AlphaFoldDB" id="A0A7J8Z8M7"/>
<evidence type="ECO:0000313" key="2">
    <source>
        <dbReference type="Proteomes" id="UP000593574"/>
    </source>
</evidence>
<gene>
    <name evidence="1" type="ORF">Golax_019723</name>
</gene>
<proteinExistence type="predicted"/>
<protein>
    <submittedName>
        <fullName evidence="1">Uncharacterized protein</fullName>
    </submittedName>
</protein>
<dbReference type="EMBL" id="JABEZV010000003">
    <property type="protein sequence ID" value="MBA0707694.1"/>
    <property type="molecule type" value="Genomic_DNA"/>
</dbReference>